<comment type="caution">
    <text evidence="1">The sequence shown here is derived from an EMBL/GenBank/DDBJ whole genome shotgun (WGS) entry which is preliminary data.</text>
</comment>
<dbReference type="Proteomes" id="UP000070224">
    <property type="component" value="Unassembled WGS sequence"/>
</dbReference>
<evidence type="ECO:0000313" key="1">
    <source>
        <dbReference type="EMBL" id="KXB76705.1"/>
    </source>
</evidence>
<evidence type="ECO:0000313" key="2">
    <source>
        <dbReference type="Proteomes" id="UP000070224"/>
    </source>
</evidence>
<gene>
    <name evidence="1" type="ORF">HMPREF3185_00816</name>
</gene>
<organism evidence="1 2">
    <name type="scientific">Porphyromonas somerae</name>
    <dbReference type="NCBI Taxonomy" id="322095"/>
    <lineage>
        <taxon>Bacteria</taxon>
        <taxon>Pseudomonadati</taxon>
        <taxon>Bacteroidota</taxon>
        <taxon>Bacteroidia</taxon>
        <taxon>Bacteroidales</taxon>
        <taxon>Porphyromonadaceae</taxon>
        <taxon>Porphyromonas</taxon>
    </lineage>
</organism>
<name>A0A134B9U7_9PORP</name>
<protein>
    <submittedName>
        <fullName evidence="1">Uncharacterized protein</fullName>
    </submittedName>
</protein>
<keyword evidence="2" id="KW-1185">Reference proteome</keyword>
<dbReference type="AlphaFoldDB" id="A0A134B9U7"/>
<sequence length="41" mass="4764">MLRLRAKQRLHPKSDFGCSLCYEGEKGEYFTRRGVRSFGSP</sequence>
<accession>A0A134B9U7</accession>
<proteinExistence type="predicted"/>
<dbReference type="EMBL" id="LSDK01000057">
    <property type="protein sequence ID" value="KXB76705.1"/>
    <property type="molecule type" value="Genomic_DNA"/>
</dbReference>
<reference evidence="2" key="1">
    <citation type="submission" date="2016-01" db="EMBL/GenBank/DDBJ databases">
        <authorList>
            <person name="Mitreva M."/>
            <person name="Pepin K.H."/>
            <person name="Mihindukulasuriya K.A."/>
            <person name="Fulton R."/>
            <person name="Fronick C."/>
            <person name="O'Laughlin M."/>
            <person name="Miner T."/>
            <person name="Herter B."/>
            <person name="Rosa B.A."/>
            <person name="Cordes M."/>
            <person name="Tomlinson C."/>
            <person name="Wollam A."/>
            <person name="Palsikar V.B."/>
            <person name="Mardis E.R."/>
            <person name="Wilson R.K."/>
        </authorList>
    </citation>
    <scope>NUCLEOTIDE SEQUENCE [LARGE SCALE GENOMIC DNA]</scope>
    <source>
        <strain evidence="2">KA00683</strain>
    </source>
</reference>